<feature type="transmembrane region" description="Helical" evidence="1">
    <location>
        <begin position="24"/>
        <end position="44"/>
    </location>
</feature>
<proteinExistence type="predicted"/>
<dbReference type="EMBL" id="JAVIGA010000020">
    <property type="protein sequence ID" value="MDQ9128230.1"/>
    <property type="molecule type" value="Genomic_DNA"/>
</dbReference>
<comment type="caution">
    <text evidence="2">The sequence shown here is derived from an EMBL/GenBank/DDBJ whole genome shotgun (WGS) entry which is preliminary data.</text>
</comment>
<dbReference type="RefSeq" id="WP_199063260.1">
    <property type="nucleotide sequence ID" value="NZ_CAMKVM010000011.1"/>
</dbReference>
<keyword evidence="1" id="KW-0472">Membrane</keyword>
<keyword evidence="1" id="KW-1133">Transmembrane helix</keyword>
<evidence type="ECO:0000313" key="2">
    <source>
        <dbReference type="EMBL" id="MDQ9128230.1"/>
    </source>
</evidence>
<evidence type="ECO:0000256" key="1">
    <source>
        <dbReference type="SAM" id="Phobius"/>
    </source>
</evidence>
<dbReference type="AlphaFoldDB" id="A0AAJ2DDA7"/>
<protein>
    <submittedName>
        <fullName evidence="2">Uncharacterized protein</fullName>
    </submittedName>
</protein>
<dbReference type="Proteomes" id="UP001224622">
    <property type="component" value="Unassembled WGS sequence"/>
</dbReference>
<accession>A0AAJ2DDA7</accession>
<sequence length="45" mass="4971">MAANLPGQKMNQAEQDPDDTFSDLLKIITFIAITLIALGSWYLCV</sequence>
<organism evidence="2 3">
    <name type="scientific">Serratia fonticola</name>
    <dbReference type="NCBI Taxonomy" id="47917"/>
    <lineage>
        <taxon>Bacteria</taxon>
        <taxon>Pseudomonadati</taxon>
        <taxon>Pseudomonadota</taxon>
        <taxon>Gammaproteobacteria</taxon>
        <taxon>Enterobacterales</taxon>
        <taxon>Yersiniaceae</taxon>
        <taxon>Serratia</taxon>
    </lineage>
</organism>
<gene>
    <name evidence="2" type="ORF">RDT67_17530</name>
</gene>
<keyword evidence="1" id="KW-0812">Transmembrane</keyword>
<name>A0AAJ2DDA7_SERFO</name>
<reference evidence="2" key="1">
    <citation type="submission" date="2023-08" db="EMBL/GenBank/DDBJ databases">
        <title>The Comparative Genomic Analysis of Yersiniaceae from Polar Regions.</title>
        <authorList>
            <person name="Goncharov A."/>
            <person name="Aslanov B."/>
            <person name="Kolodzhieva V."/>
            <person name="Azarov D."/>
            <person name="Mochov A."/>
            <person name="Lebedeva E."/>
        </authorList>
    </citation>
    <scope>NUCLEOTIDE SEQUENCE</scope>
    <source>
        <strain evidence="2">Vf</strain>
    </source>
</reference>
<evidence type="ECO:0000313" key="3">
    <source>
        <dbReference type="Proteomes" id="UP001224622"/>
    </source>
</evidence>